<organism evidence="1 2">
    <name type="scientific">Pseudotabrizicola algicola</name>
    <dbReference type="NCBI Taxonomy" id="2709381"/>
    <lineage>
        <taxon>Bacteria</taxon>
        <taxon>Pseudomonadati</taxon>
        <taxon>Pseudomonadota</taxon>
        <taxon>Alphaproteobacteria</taxon>
        <taxon>Rhodobacterales</taxon>
        <taxon>Paracoccaceae</taxon>
        <taxon>Pseudotabrizicola</taxon>
    </lineage>
</organism>
<dbReference type="Gene3D" id="3.90.550.10">
    <property type="entry name" value="Spore Coat Polysaccharide Biosynthesis Protein SpsA, Chain A"/>
    <property type="match status" value="1"/>
</dbReference>
<reference evidence="1 2" key="1">
    <citation type="submission" date="2020-02" db="EMBL/GenBank/DDBJ databases">
        <title>Rhodobacter algicola sp. nov., isolated from microalga culture.</title>
        <authorList>
            <person name="Park C.-Y."/>
        </authorList>
    </citation>
    <scope>NUCLEOTIDE SEQUENCE [LARGE SCALE GENOMIC DNA]</scope>
    <source>
        <strain evidence="1 2">ETT8</strain>
    </source>
</reference>
<gene>
    <name evidence="1" type="ORF">G3572_08435</name>
</gene>
<evidence type="ECO:0000313" key="1">
    <source>
        <dbReference type="EMBL" id="NEX46230.1"/>
    </source>
</evidence>
<name>A0A6B3RJQ0_9RHOB</name>
<dbReference type="CDD" id="cd00761">
    <property type="entry name" value="Glyco_tranf_GTA_type"/>
    <property type="match status" value="1"/>
</dbReference>
<dbReference type="AlphaFoldDB" id="A0A6B3RJQ0"/>
<protein>
    <recommendedName>
        <fullName evidence="3">Glycosyltransferase</fullName>
    </recommendedName>
</protein>
<dbReference type="InterPro" id="IPR029044">
    <property type="entry name" value="Nucleotide-diphossugar_trans"/>
</dbReference>
<dbReference type="EMBL" id="JAAIKE010000002">
    <property type="protein sequence ID" value="NEX46230.1"/>
    <property type="molecule type" value="Genomic_DNA"/>
</dbReference>
<dbReference type="SUPFAM" id="SSF53448">
    <property type="entry name" value="Nucleotide-diphospho-sugar transferases"/>
    <property type="match status" value="1"/>
</dbReference>
<dbReference type="RefSeq" id="WP_164610730.1">
    <property type="nucleotide sequence ID" value="NZ_JAAIKE010000002.1"/>
</dbReference>
<keyword evidence="2" id="KW-1185">Reference proteome</keyword>
<proteinExistence type="predicted"/>
<sequence length="263" mass="28759">MSALFQIACASNSDAILAANLAASPCLANGVPLHVERNAPSAAIAYNRALDATQSEIVVFAHHDVFLPKGWDALLHARLAELTRHCPDWALAGAFGIGADYRQFGPVWTSSLGQIIGRVPSQPEPVISFDEMLIVLRRSSGLRFDDSQPGWHMYGTDIVCRARSAGKGAFAIGLPCIHNDRFHGALGPDFTESYRWMQAKWPQYLPIQTPVTKISRSGLHLMRERWNMRKSLALRETDAVDTAAPAPDLARRCGWADLTASVG</sequence>
<accession>A0A6B3RJQ0</accession>
<comment type="caution">
    <text evidence="1">The sequence shown here is derived from an EMBL/GenBank/DDBJ whole genome shotgun (WGS) entry which is preliminary data.</text>
</comment>
<evidence type="ECO:0000313" key="2">
    <source>
        <dbReference type="Proteomes" id="UP000481421"/>
    </source>
</evidence>
<evidence type="ECO:0008006" key="3">
    <source>
        <dbReference type="Google" id="ProtNLM"/>
    </source>
</evidence>
<dbReference type="Proteomes" id="UP000481421">
    <property type="component" value="Unassembled WGS sequence"/>
</dbReference>